<dbReference type="Proteomes" id="UP000291422">
    <property type="component" value="Unassembled WGS sequence"/>
</dbReference>
<organism evidence="2 3">
    <name type="scientific">Alternaria alternata</name>
    <name type="common">Alternaria rot fungus</name>
    <name type="synonym">Torula alternata</name>
    <dbReference type="NCBI Taxonomy" id="5599"/>
    <lineage>
        <taxon>Eukaryota</taxon>
        <taxon>Fungi</taxon>
        <taxon>Dikarya</taxon>
        <taxon>Ascomycota</taxon>
        <taxon>Pezizomycotina</taxon>
        <taxon>Dothideomycetes</taxon>
        <taxon>Pleosporomycetidae</taxon>
        <taxon>Pleosporales</taxon>
        <taxon>Pleosporineae</taxon>
        <taxon>Pleosporaceae</taxon>
        <taxon>Alternaria</taxon>
        <taxon>Alternaria sect. Alternaria</taxon>
        <taxon>Alternaria alternata complex</taxon>
    </lineage>
</organism>
<gene>
    <name evidence="2" type="ORF">AA0117_g11078</name>
</gene>
<sequence length="128" mass="13539">MRFSVLVASIIAGYVSSTLDDNWRYQQVANKSTSASSVSGQIELPGEQRICECRITASGSSPSVIFSGIPCAAVGGRECFSEIGNSISCVTSGAAWTDEQCREWGGNPVDNRVYRAVCRTYNGGGCPA</sequence>
<feature type="chain" id="PRO_5020890599" evidence="1">
    <location>
        <begin position="18"/>
        <end position="128"/>
    </location>
</feature>
<evidence type="ECO:0000256" key="1">
    <source>
        <dbReference type="SAM" id="SignalP"/>
    </source>
</evidence>
<keyword evidence="1" id="KW-0732">Signal</keyword>
<evidence type="ECO:0000313" key="2">
    <source>
        <dbReference type="EMBL" id="RYN69043.1"/>
    </source>
</evidence>
<evidence type="ECO:0000313" key="3">
    <source>
        <dbReference type="Proteomes" id="UP000291422"/>
    </source>
</evidence>
<protein>
    <submittedName>
        <fullName evidence="2">Uncharacterized protein</fullName>
    </submittedName>
</protein>
<dbReference type="AlphaFoldDB" id="A0A4Q4N285"/>
<reference evidence="3" key="1">
    <citation type="journal article" date="2019" name="bioRxiv">
        <title>Genomics, evolutionary history and diagnostics of the Alternaria alternata species group including apple and Asian pear pathotypes.</title>
        <authorList>
            <person name="Armitage A.D."/>
            <person name="Cockerton H.M."/>
            <person name="Sreenivasaprasad S."/>
            <person name="Woodhall J.W."/>
            <person name="Lane C.R."/>
            <person name="Harrison R.J."/>
            <person name="Clarkson J.P."/>
        </authorList>
    </citation>
    <scope>NUCLEOTIDE SEQUENCE [LARGE SCALE GENOMIC DNA]</scope>
    <source>
        <strain evidence="3">FERA 1177</strain>
    </source>
</reference>
<dbReference type="EMBL" id="PDXD01000047">
    <property type="protein sequence ID" value="RYN69043.1"/>
    <property type="molecule type" value="Genomic_DNA"/>
</dbReference>
<comment type="caution">
    <text evidence="2">The sequence shown here is derived from an EMBL/GenBank/DDBJ whole genome shotgun (WGS) entry which is preliminary data.</text>
</comment>
<proteinExistence type="predicted"/>
<name>A0A4Q4N285_ALTAL</name>
<dbReference type="VEuPathDB" id="FungiDB:CC77DRAFT_62922"/>
<feature type="signal peptide" evidence="1">
    <location>
        <begin position="1"/>
        <end position="17"/>
    </location>
</feature>
<accession>A0A4Q4N285</accession>